<evidence type="ECO:0000313" key="2">
    <source>
        <dbReference type="EMBL" id="UZE96689.1"/>
    </source>
</evidence>
<sequence length="109" mass="11872">MKKVASSKLLISLPLLASIISGCSFVQLKPNADTVKTLTAEQVANCKSVGTVTTKVIDEVMFISRNEEKMASELEVLARNEAIKSDANAIVPISEIEEGQRTFRVYLCP</sequence>
<keyword evidence="1" id="KW-0732">Signal</keyword>
<name>A0ABY6N3N0_9ALTE</name>
<gene>
    <name evidence="2" type="ORF">NKI27_02745</name>
</gene>
<dbReference type="PROSITE" id="PS51257">
    <property type="entry name" value="PROKAR_LIPOPROTEIN"/>
    <property type="match status" value="1"/>
</dbReference>
<reference evidence="2" key="1">
    <citation type="submission" date="2022-06" db="EMBL/GenBank/DDBJ databases">
        <title>Alkalimarinus sp. nov., isolated from gut of a Alitta virens.</title>
        <authorList>
            <person name="Yang A.I."/>
            <person name="Shin N.-R."/>
        </authorList>
    </citation>
    <scope>NUCLEOTIDE SEQUENCE</scope>
    <source>
        <strain evidence="2">A2M4</strain>
    </source>
</reference>
<dbReference type="Pfam" id="PF13698">
    <property type="entry name" value="DUF4156"/>
    <property type="match status" value="1"/>
</dbReference>
<protein>
    <submittedName>
        <fullName evidence="2">DUF4156 domain-containing protein</fullName>
    </submittedName>
</protein>
<dbReference type="EMBL" id="CP100390">
    <property type="protein sequence ID" value="UZE96689.1"/>
    <property type="molecule type" value="Genomic_DNA"/>
</dbReference>
<proteinExistence type="predicted"/>
<dbReference type="InterPro" id="IPR025294">
    <property type="entry name" value="DUF4156"/>
</dbReference>
<dbReference type="Proteomes" id="UP001163739">
    <property type="component" value="Chromosome"/>
</dbReference>
<feature type="chain" id="PRO_5046447501" evidence="1">
    <location>
        <begin position="18"/>
        <end position="109"/>
    </location>
</feature>
<evidence type="ECO:0000256" key="1">
    <source>
        <dbReference type="SAM" id="SignalP"/>
    </source>
</evidence>
<feature type="signal peptide" evidence="1">
    <location>
        <begin position="1"/>
        <end position="17"/>
    </location>
</feature>
<accession>A0ABY6N3N0</accession>
<keyword evidence="3" id="KW-1185">Reference proteome</keyword>
<dbReference type="RefSeq" id="WP_265048174.1">
    <property type="nucleotide sequence ID" value="NZ_CP100390.1"/>
</dbReference>
<organism evidence="2 3">
    <name type="scientific">Alkalimarinus alittae</name>
    <dbReference type="NCBI Taxonomy" id="2961619"/>
    <lineage>
        <taxon>Bacteria</taxon>
        <taxon>Pseudomonadati</taxon>
        <taxon>Pseudomonadota</taxon>
        <taxon>Gammaproteobacteria</taxon>
        <taxon>Alteromonadales</taxon>
        <taxon>Alteromonadaceae</taxon>
        <taxon>Alkalimarinus</taxon>
    </lineage>
</organism>
<evidence type="ECO:0000313" key="3">
    <source>
        <dbReference type="Proteomes" id="UP001163739"/>
    </source>
</evidence>